<keyword evidence="6" id="KW-0067">ATP-binding</keyword>
<dbReference type="InterPro" id="IPR016064">
    <property type="entry name" value="NAD/diacylglycerol_kinase_sf"/>
</dbReference>
<dbReference type="Pfam" id="PF01513">
    <property type="entry name" value="NAD_kinase"/>
    <property type="match status" value="1"/>
</dbReference>
<dbReference type="InterPro" id="IPR017437">
    <property type="entry name" value="ATP-NAD_kinase_PpnK-typ_C"/>
</dbReference>
<keyword evidence="4 6" id="KW-0520">NAD</keyword>
<organism evidence="8 9">
    <name type="scientific">Jonesia denitrificans (strain ATCC 14870 / DSM 20603 / BCRC 15368 / CIP 55.134 / JCM 11481 / NBRC 15587 / NCTC 10816 / Prevot 55134)</name>
    <name type="common">Listeria denitrificans</name>
    <dbReference type="NCBI Taxonomy" id="471856"/>
    <lineage>
        <taxon>Bacteria</taxon>
        <taxon>Bacillati</taxon>
        <taxon>Actinomycetota</taxon>
        <taxon>Actinomycetes</taxon>
        <taxon>Micrococcales</taxon>
        <taxon>Jonesiaceae</taxon>
        <taxon>Jonesia</taxon>
    </lineage>
</organism>
<dbReference type="Gene3D" id="3.40.50.10330">
    <property type="entry name" value="Probable inorganic polyphosphate/atp-NAD kinase, domain 1"/>
    <property type="match status" value="1"/>
</dbReference>
<evidence type="ECO:0000256" key="6">
    <source>
        <dbReference type="HAMAP-Rule" id="MF_00361"/>
    </source>
</evidence>
<feature type="active site" description="Proton acceptor" evidence="6">
    <location>
        <position position="75"/>
    </location>
</feature>
<dbReference type="InterPro" id="IPR002504">
    <property type="entry name" value="NADK"/>
</dbReference>
<evidence type="ECO:0000256" key="5">
    <source>
        <dbReference type="ARBA" id="ARBA00047925"/>
    </source>
</evidence>
<evidence type="ECO:0000256" key="7">
    <source>
        <dbReference type="SAM" id="MobiDB-lite"/>
    </source>
</evidence>
<dbReference type="EC" id="2.7.1.23" evidence="6"/>
<dbReference type="GO" id="GO:0005524">
    <property type="term" value="F:ATP binding"/>
    <property type="evidence" value="ECO:0007669"/>
    <property type="project" value="UniProtKB-KW"/>
</dbReference>
<dbReference type="KEGG" id="jde:Jden_1125"/>
<feature type="binding site" evidence="6">
    <location>
        <begin position="191"/>
        <end position="196"/>
    </location>
    <ligand>
        <name>NAD(+)</name>
        <dbReference type="ChEBI" id="CHEBI:57540"/>
    </ligand>
</feature>
<keyword evidence="6" id="KW-0963">Cytoplasm</keyword>
<evidence type="ECO:0000313" key="9">
    <source>
        <dbReference type="Proteomes" id="UP000000628"/>
    </source>
</evidence>
<dbReference type="PANTHER" id="PTHR20275:SF0">
    <property type="entry name" value="NAD KINASE"/>
    <property type="match status" value="1"/>
</dbReference>
<dbReference type="GO" id="GO:0006741">
    <property type="term" value="P:NADP+ biosynthetic process"/>
    <property type="evidence" value="ECO:0007669"/>
    <property type="project" value="UniProtKB-UniRule"/>
</dbReference>
<dbReference type="GO" id="GO:0005737">
    <property type="term" value="C:cytoplasm"/>
    <property type="evidence" value="ECO:0007669"/>
    <property type="project" value="UniProtKB-SubCell"/>
</dbReference>
<name>C7R3S4_JONDD</name>
<dbReference type="GO" id="GO:0046872">
    <property type="term" value="F:metal ion binding"/>
    <property type="evidence" value="ECO:0007669"/>
    <property type="project" value="UniProtKB-UniRule"/>
</dbReference>
<reference evidence="8 9" key="1">
    <citation type="journal article" date="2009" name="Stand. Genomic Sci.">
        <title>Complete genome sequence of Jonesia denitrificans type strain (Prevot 55134).</title>
        <authorList>
            <person name="Pukall R."/>
            <person name="Gehrich-Schroter G."/>
            <person name="Lapidus A."/>
            <person name="Nolan M."/>
            <person name="Glavina Del Rio T."/>
            <person name="Lucas S."/>
            <person name="Chen F."/>
            <person name="Tice H."/>
            <person name="Pitluck S."/>
            <person name="Cheng J.F."/>
            <person name="Copeland A."/>
            <person name="Saunders E."/>
            <person name="Brettin T."/>
            <person name="Detter J.C."/>
            <person name="Bruce D."/>
            <person name="Goodwin L."/>
            <person name="Pati A."/>
            <person name="Ivanova N."/>
            <person name="Mavromatis K."/>
            <person name="Ovchinnikova G."/>
            <person name="Chen A."/>
            <person name="Palaniappan K."/>
            <person name="Land M."/>
            <person name="Hauser L."/>
            <person name="Chang Y.J."/>
            <person name="Jeffries C.D."/>
            <person name="Chain P."/>
            <person name="Goker M."/>
            <person name="Bristow J."/>
            <person name="Eisen J.A."/>
            <person name="Markowitz V."/>
            <person name="Hugenholtz P."/>
            <person name="Kyrpides N.C."/>
            <person name="Klenk H.P."/>
            <person name="Han C."/>
        </authorList>
    </citation>
    <scope>NUCLEOTIDE SEQUENCE [LARGE SCALE GENOMIC DNA]</scope>
    <source>
        <strain evidence="9">ATCC 14870 / DSM 20603 / BCRC 15368 / CIP 55.134 / JCM 11481 / NBRC 15587 / NCTC 10816 / Prevot 55134</strain>
    </source>
</reference>
<dbReference type="InterPro" id="IPR017438">
    <property type="entry name" value="ATP-NAD_kinase_N"/>
</dbReference>
<dbReference type="STRING" id="471856.Jden_1125"/>
<dbReference type="OrthoDB" id="9774737at2"/>
<dbReference type="SUPFAM" id="SSF111331">
    <property type="entry name" value="NAD kinase/diacylglycerol kinase-like"/>
    <property type="match status" value="1"/>
</dbReference>
<comment type="caution">
    <text evidence="6">Lacks conserved residue(s) required for the propagation of feature annotation.</text>
</comment>
<gene>
    <name evidence="6" type="primary">nadK</name>
    <name evidence="8" type="ordered locus">Jden_1125</name>
</gene>
<comment type="similarity">
    <text evidence="6">Belongs to the NAD kinase family.</text>
</comment>
<proteinExistence type="inferred from homology"/>
<feature type="binding site" evidence="6">
    <location>
        <begin position="150"/>
        <end position="151"/>
    </location>
    <ligand>
        <name>NAD(+)</name>
        <dbReference type="ChEBI" id="CHEBI:57540"/>
    </ligand>
</feature>
<keyword evidence="3 6" id="KW-0521">NADP</keyword>
<keyword evidence="1 6" id="KW-0808">Transferase</keyword>
<dbReference type="Proteomes" id="UP000000628">
    <property type="component" value="Chromosome"/>
</dbReference>
<comment type="function">
    <text evidence="6">Involved in the regulation of the intracellular balance of NAD and NADP, and is a key enzyme in the biosynthesis of NADP. Catalyzes specifically the phosphorylation on 2'-hydroxyl of the adenosine moiety of NAD to yield NADP.</text>
</comment>
<dbReference type="AlphaFoldDB" id="C7R3S4"/>
<feature type="binding site" evidence="6">
    <location>
        <position position="215"/>
    </location>
    <ligand>
        <name>NAD(+)</name>
        <dbReference type="ChEBI" id="CHEBI:57540"/>
    </ligand>
</feature>
<dbReference type="EMBL" id="CP001706">
    <property type="protein sequence ID" value="ACV08781.1"/>
    <property type="molecule type" value="Genomic_DNA"/>
</dbReference>
<dbReference type="PANTHER" id="PTHR20275">
    <property type="entry name" value="NAD KINASE"/>
    <property type="match status" value="1"/>
</dbReference>
<keyword evidence="9" id="KW-1185">Reference proteome</keyword>
<dbReference type="RefSeq" id="WP_015771409.1">
    <property type="nucleotide sequence ID" value="NC_013174.1"/>
</dbReference>
<dbReference type="HAMAP" id="MF_00361">
    <property type="entry name" value="NAD_kinase"/>
    <property type="match status" value="1"/>
</dbReference>
<dbReference type="HOGENOM" id="CLU_008831_0_0_11"/>
<dbReference type="Pfam" id="PF20143">
    <property type="entry name" value="NAD_kinase_C"/>
    <property type="match status" value="1"/>
</dbReference>
<sequence>MTRNVLVVTHPGRSEAVTALRETVPALTRHGFTIYATDLSTELSTELGIHNFTPYQPASHMSINDVEAVMVLGGDGTILRAAELVFGSSVPVLGINLGHVGFLAESEKEDLDLAVARLAARDYVTEERRVLQVTVHRPGFAQPVIDWALNEATVEKAEPARMLEVALSVDERPLSAFGCDAVIIATATGSTAHAFSAGGPIVWPDVAAKVVVPVAAHALFATPLVLGPSADCTVDVLPESGVGGVLVTDGRRQTDIPQGSRVTVRTSDTPIVFARLAEAPFADRLVSKFRLPVDGWRNGHTISRRRSGSGPNEGGSIDA</sequence>
<evidence type="ECO:0000256" key="2">
    <source>
        <dbReference type="ARBA" id="ARBA00022777"/>
    </source>
</evidence>
<feature type="region of interest" description="Disordered" evidence="7">
    <location>
        <begin position="300"/>
        <end position="319"/>
    </location>
</feature>
<feature type="binding site" evidence="6">
    <location>
        <position position="161"/>
    </location>
    <ligand>
        <name>NAD(+)</name>
        <dbReference type="ChEBI" id="CHEBI:57540"/>
    </ligand>
</feature>
<evidence type="ECO:0000313" key="8">
    <source>
        <dbReference type="EMBL" id="ACV08781.1"/>
    </source>
</evidence>
<comment type="cofactor">
    <cofactor evidence="6">
        <name>a divalent metal cation</name>
        <dbReference type="ChEBI" id="CHEBI:60240"/>
    </cofactor>
</comment>
<dbReference type="NCBIfam" id="NF002892">
    <property type="entry name" value="PRK03372.1"/>
    <property type="match status" value="1"/>
</dbReference>
<evidence type="ECO:0000256" key="4">
    <source>
        <dbReference type="ARBA" id="ARBA00023027"/>
    </source>
</evidence>
<dbReference type="GO" id="GO:0051287">
    <property type="term" value="F:NAD binding"/>
    <property type="evidence" value="ECO:0007669"/>
    <property type="project" value="UniProtKB-ARBA"/>
</dbReference>
<accession>C7R3S4</accession>
<comment type="catalytic activity">
    <reaction evidence="5 6">
        <text>NAD(+) + ATP = ADP + NADP(+) + H(+)</text>
        <dbReference type="Rhea" id="RHEA:18629"/>
        <dbReference type="ChEBI" id="CHEBI:15378"/>
        <dbReference type="ChEBI" id="CHEBI:30616"/>
        <dbReference type="ChEBI" id="CHEBI:57540"/>
        <dbReference type="ChEBI" id="CHEBI:58349"/>
        <dbReference type="ChEBI" id="CHEBI:456216"/>
        <dbReference type="EC" id="2.7.1.23"/>
    </reaction>
</comment>
<feature type="binding site" evidence="6">
    <location>
        <position position="180"/>
    </location>
    <ligand>
        <name>NAD(+)</name>
        <dbReference type="ChEBI" id="CHEBI:57540"/>
    </ligand>
</feature>
<feature type="binding site" evidence="6">
    <location>
        <begin position="75"/>
        <end position="76"/>
    </location>
    <ligand>
        <name>NAD(+)</name>
        <dbReference type="ChEBI" id="CHEBI:57540"/>
    </ligand>
</feature>
<keyword evidence="2 6" id="KW-0418">Kinase</keyword>
<feature type="binding site" evidence="6">
    <location>
        <position position="80"/>
    </location>
    <ligand>
        <name>NAD(+)</name>
        <dbReference type="ChEBI" id="CHEBI:57540"/>
    </ligand>
</feature>
<dbReference type="Gene3D" id="2.60.200.30">
    <property type="entry name" value="Probable inorganic polyphosphate/atp-NAD kinase, domain 2"/>
    <property type="match status" value="1"/>
</dbReference>
<evidence type="ECO:0000256" key="3">
    <source>
        <dbReference type="ARBA" id="ARBA00022857"/>
    </source>
</evidence>
<dbReference type="GO" id="GO:0003951">
    <property type="term" value="F:NAD+ kinase activity"/>
    <property type="evidence" value="ECO:0007669"/>
    <property type="project" value="UniProtKB-UniRule"/>
</dbReference>
<keyword evidence="6" id="KW-0547">Nucleotide-binding</keyword>
<dbReference type="eggNOG" id="COG0061">
    <property type="taxonomic scope" value="Bacteria"/>
</dbReference>
<protein>
    <recommendedName>
        <fullName evidence="6">NAD kinase</fullName>
        <ecNumber evidence="6">2.7.1.23</ecNumber>
    </recommendedName>
    <alternativeName>
        <fullName evidence="6">ATP-dependent NAD kinase</fullName>
    </alternativeName>
</protein>
<dbReference type="GO" id="GO:0019674">
    <property type="term" value="P:NAD+ metabolic process"/>
    <property type="evidence" value="ECO:0007669"/>
    <property type="project" value="InterPro"/>
</dbReference>
<evidence type="ECO:0000256" key="1">
    <source>
        <dbReference type="ARBA" id="ARBA00022679"/>
    </source>
</evidence>
<comment type="subcellular location">
    <subcellularLocation>
        <location evidence="6">Cytoplasm</location>
    </subcellularLocation>
</comment>